<gene>
    <name evidence="2" type="ordered locus">NGR_c06770</name>
</gene>
<protein>
    <submittedName>
        <fullName evidence="2">Uncharacterized protein</fullName>
    </submittedName>
</protein>
<evidence type="ECO:0000313" key="3">
    <source>
        <dbReference type="Proteomes" id="UP000001054"/>
    </source>
</evidence>
<feature type="compositionally biased region" description="Basic and acidic residues" evidence="1">
    <location>
        <begin position="15"/>
        <end position="32"/>
    </location>
</feature>
<evidence type="ECO:0000256" key="1">
    <source>
        <dbReference type="SAM" id="MobiDB-lite"/>
    </source>
</evidence>
<dbReference type="InterPro" id="IPR010985">
    <property type="entry name" value="Ribbon_hlx_hlx"/>
</dbReference>
<proteinExistence type="predicted"/>
<dbReference type="KEGG" id="rhi:NGR_c06770"/>
<dbReference type="STRING" id="394.NGR_c06770"/>
<dbReference type="Proteomes" id="UP000001054">
    <property type="component" value="Chromosome"/>
</dbReference>
<dbReference type="EMBL" id="CP001389">
    <property type="protein sequence ID" value="ACP24470.1"/>
    <property type="molecule type" value="Genomic_DNA"/>
</dbReference>
<dbReference type="SUPFAM" id="SSF47598">
    <property type="entry name" value="Ribbon-helix-helix"/>
    <property type="match status" value="1"/>
</dbReference>
<organism evidence="2 3">
    <name type="scientific">Sinorhizobium fredii (strain NBRC 101917 / NGR234)</name>
    <dbReference type="NCBI Taxonomy" id="394"/>
    <lineage>
        <taxon>Bacteria</taxon>
        <taxon>Pseudomonadati</taxon>
        <taxon>Pseudomonadota</taxon>
        <taxon>Alphaproteobacteria</taxon>
        <taxon>Hyphomicrobiales</taxon>
        <taxon>Rhizobiaceae</taxon>
        <taxon>Sinorhizobium/Ensifer group</taxon>
        <taxon>Sinorhizobium</taxon>
    </lineage>
</organism>
<evidence type="ECO:0000313" key="2">
    <source>
        <dbReference type="EMBL" id="ACP24470.1"/>
    </source>
</evidence>
<feature type="region of interest" description="Disordered" evidence="1">
    <location>
        <begin position="1"/>
        <end position="38"/>
    </location>
</feature>
<dbReference type="HOGENOM" id="CLU_2603603_0_0_5"/>
<dbReference type="InterPro" id="IPR013321">
    <property type="entry name" value="Arc_rbn_hlx_hlx"/>
</dbReference>
<dbReference type="GO" id="GO:0006355">
    <property type="term" value="P:regulation of DNA-templated transcription"/>
    <property type="evidence" value="ECO:0007669"/>
    <property type="project" value="InterPro"/>
</dbReference>
<dbReference type="AlphaFoldDB" id="C3MIC2"/>
<reference evidence="2 3" key="1">
    <citation type="journal article" date="2009" name="Appl. Environ. Microbiol.">
        <title>Rhizobium sp. strain NGR234 possesses a remarkable number of secretion systems.</title>
        <authorList>
            <person name="Schmeisser C."/>
            <person name="Liesegang H."/>
            <person name="Krysciak D."/>
            <person name="Bakkou N."/>
            <person name="Le Quere A."/>
            <person name="Wollherr A."/>
            <person name="Heinemeyer I."/>
            <person name="Morgenstern B."/>
            <person name="Pommerening-Roeser A."/>
            <person name="Flores M."/>
            <person name="Palacios R."/>
            <person name="Brenner S."/>
            <person name="Gottschalk G."/>
            <person name="Schmitz R.A."/>
            <person name="Broughton W.J."/>
            <person name="Perret X."/>
            <person name="Strittmatter A.W."/>
            <person name="Streit W.R."/>
        </authorList>
    </citation>
    <scope>NUCLEOTIDE SEQUENCE [LARGE SCALE GENOMIC DNA]</scope>
    <source>
        <strain evidence="3">NBRC 101917 / NGR234</strain>
    </source>
</reference>
<dbReference type="PATRIC" id="fig|394.7.peg.3489"/>
<sequence length="79" mass="9218">MRMHKGTYSQRRTSRKMEKKSTNNTRPREGRSHASRLTINIPKNTLTALKILVAQRETTIREIVTNLIEREVSKERVAV</sequence>
<dbReference type="Gene3D" id="1.10.1220.10">
    <property type="entry name" value="Met repressor-like"/>
    <property type="match status" value="1"/>
</dbReference>
<name>C3MIC2_SINFN</name>
<dbReference type="OrthoDB" id="8410410at2"/>
<accession>C3MIC2</accession>
<keyword evidence="3" id="KW-1185">Reference proteome</keyword>